<dbReference type="InterPro" id="IPR058625">
    <property type="entry name" value="MdtA-like_BSH"/>
</dbReference>
<feature type="transmembrane region" description="Helical" evidence="2">
    <location>
        <begin position="29"/>
        <end position="50"/>
    </location>
</feature>
<evidence type="ECO:0000313" key="5">
    <source>
        <dbReference type="EMBL" id="SPX61855.1"/>
    </source>
</evidence>
<sequence length="415" mass="46703">MAKLFREKSLHRLNSPEKLDNLFRIVPPLNWLILTALVLLLTMIVAWSLWGTIDTRISGNGILISGGQKIYDVIAEDSGRLLTVNVKIGDLVKKGQQLATIKLPLLALELEHKQQMLDSLQKQRGNLHQFIQKDFKLEKQNNIVLQQNWAKDLENANLHVQYLKKSLDEQEKLVDKVVSRQELAELKSNYFKELQQRDEIRKKMLENVIEFKRRTEANQQRLVEISNRILQVQLDLALIQKKLKVGSIILSPVDGEIINIIGKPGEIVQSGVKIMDIEPYAETVDAVIYVPAGMGKVILPGMPAQVVPSTVTKQEYGSIVGVVEDVANFPSSQSSMMAVLSNEKLVEDFTKYGPQLYVRINLTKADTPSHYKWTTSKGPNMIVTNGTLCTADIITKKQPPISLLIPAIKQFLGID</sequence>
<dbReference type="PANTHER" id="PTHR30386:SF28">
    <property type="entry name" value="EXPORTED PROTEIN"/>
    <property type="match status" value="1"/>
</dbReference>
<dbReference type="Proteomes" id="UP000054698">
    <property type="component" value="Unassembled WGS sequence"/>
</dbReference>
<dbReference type="OrthoDB" id="8439633at2"/>
<name>A0A0W0THV1_9GAMM</name>
<dbReference type="InterPro" id="IPR050739">
    <property type="entry name" value="MFP"/>
</dbReference>
<gene>
    <name evidence="5" type="primary">yhiI</name>
    <name evidence="4" type="ORF">Lfee_2779</name>
    <name evidence="5" type="ORF">NCTC12022_02609</name>
</gene>
<dbReference type="PANTHER" id="PTHR30386">
    <property type="entry name" value="MEMBRANE FUSION SUBUNIT OF EMRAB-TOLC MULTIDRUG EFFLUX PUMP"/>
    <property type="match status" value="1"/>
</dbReference>
<keyword evidence="2" id="KW-1133">Transmembrane helix</keyword>
<accession>A0A0W0THV1</accession>
<dbReference type="RefSeq" id="WP_058447598.1">
    <property type="nucleotide sequence ID" value="NZ_CAAAHT010000018.1"/>
</dbReference>
<keyword evidence="2" id="KW-0472">Membrane</keyword>
<keyword evidence="2" id="KW-0812">Transmembrane</keyword>
<evidence type="ECO:0000313" key="6">
    <source>
        <dbReference type="Proteomes" id="UP000054698"/>
    </source>
</evidence>
<proteinExistence type="inferred from homology"/>
<dbReference type="STRING" id="453.Lfee_2779"/>
<evidence type="ECO:0000259" key="3">
    <source>
        <dbReference type="Pfam" id="PF25917"/>
    </source>
</evidence>
<dbReference type="PATRIC" id="fig|453.4.peg.3040"/>
<comment type="similarity">
    <text evidence="1">Belongs to the membrane fusion protein (MFP) (TC 8.A.1) family.</text>
</comment>
<dbReference type="Proteomes" id="UP000251942">
    <property type="component" value="Unassembled WGS sequence"/>
</dbReference>
<dbReference type="InterPro" id="IPR022275">
    <property type="entry name" value="NHPM_bacteriocin_SS_HylD"/>
</dbReference>
<evidence type="ECO:0000256" key="2">
    <source>
        <dbReference type="SAM" id="Phobius"/>
    </source>
</evidence>
<dbReference type="Pfam" id="PF25917">
    <property type="entry name" value="BSH_RND"/>
    <property type="match status" value="1"/>
</dbReference>
<dbReference type="AlphaFoldDB" id="A0A0W0THV1"/>
<evidence type="ECO:0000313" key="4">
    <source>
        <dbReference type="EMBL" id="KTC95115.1"/>
    </source>
</evidence>
<dbReference type="NCBIfam" id="TIGR03794">
    <property type="entry name" value="NHLM_micro_HlyD"/>
    <property type="match status" value="1"/>
</dbReference>
<reference evidence="5 7" key="2">
    <citation type="submission" date="2018-06" db="EMBL/GenBank/DDBJ databases">
        <authorList>
            <consortium name="Pathogen Informatics"/>
            <person name="Doyle S."/>
        </authorList>
    </citation>
    <scope>NUCLEOTIDE SEQUENCE [LARGE SCALE GENOMIC DNA]</scope>
    <source>
        <strain evidence="5 7">NCTC12022</strain>
    </source>
</reference>
<evidence type="ECO:0000256" key="1">
    <source>
        <dbReference type="ARBA" id="ARBA00009477"/>
    </source>
</evidence>
<protein>
    <submittedName>
        <fullName evidence="5">HlyD family secretion protein</fullName>
    </submittedName>
    <submittedName>
        <fullName evidence="4">Putative efflux pump membrane fusion protein</fullName>
    </submittedName>
</protein>
<reference evidence="4 6" key="1">
    <citation type="submission" date="2015-11" db="EMBL/GenBank/DDBJ databases">
        <title>Genomic analysis of 38 Legionella species identifies large and diverse effector repertoires.</title>
        <authorList>
            <person name="Burstein D."/>
            <person name="Amaro F."/>
            <person name="Zusman T."/>
            <person name="Lifshitz Z."/>
            <person name="Cohen O."/>
            <person name="Gilbert J.A."/>
            <person name="Pupko T."/>
            <person name="Shuman H.A."/>
            <person name="Segal G."/>
        </authorList>
    </citation>
    <scope>NUCLEOTIDE SEQUENCE [LARGE SCALE GENOMIC DNA]</scope>
    <source>
        <strain evidence="4 6">WO-44C</strain>
    </source>
</reference>
<evidence type="ECO:0000313" key="7">
    <source>
        <dbReference type="Proteomes" id="UP000251942"/>
    </source>
</evidence>
<organism evidence="4 6">
    <name type="scientific">Legionella feeleii</name>
    <dbReference type="NCBI Taxonomy" id="453"/>
    <lineage>
        <taxon>Bacteria</taxon>
        <taxon>Pseudomonadati</taxon>
        <taxon>Pseudomonadota</taxon>
        <taxon>Gammaproteobacteria</taxon>
        <taxon>Legionellales</taxon>
        <taxon>Legionellaceae</taxon>
        <taxon>Legionella</taxon>
    </lineage>
</organism>
<dbReference type="EMBL" id="LNYB01000085">
    <property type="protein sequence ID" value="KTC95115.1"/>
    <property type="molecule type" value="Genomic_DNA"/>
</dbReference>
<dbReference type="EMBL" id="UASS01000023">
    <property type="protein sequence ID" value="SPX61855.1"/>
    <property type="molecule type" value="Genomic_DNA"/>
</dbReference>
<dbReference type="Gene3D" id="2.40.50.100">
    <property type="match status" value="1"/>
</dbReference>
<keyword evidence="6" id="KW-1185">Reference proteome</keyword>
<feature type="domain" description="Multidrug resistance protein MdtA-like barrel-sandwich hybrid" evidence="3">
    <location>
        <begin position="72"/>
        <end position="272"/>
    </location>
</feature>